<dbReference type="EMBL" id="BARH01000040">
    <property type="protein sequence ID" value="GAC92409.1"/>
    <property type="molecule type" value="Genomic_DNA"/>
</dbReference>
<feature type="transmembrane region" description="Helical" evidence="1">
    <location>
        <begin position="143"/>
        <end position="165"/>
    </location>
</feature>
<dbReference type="NCBIfam" id="TIGR00779">
    <property type="entry name" value="cad"/>
    <property type="match status" value="1"/>
</dbReference>
<reference evidence="3" key="1">
    <citation type="journal article" date="2013" name="Genome">
        <title>Draft Genome Sequence of a Thermophilic Member of the Bacillaceae, Anoxybacillus flavithermus Strain Kn10, Isolated from the Kan-nawa Hot Spring in Japan.</title>
        <authorList>
            <person name="Matsutani M."/>
            <person name="Shirakihara Y."/>
            <person name="Imada K."/>
            <person name="Yakushi T."/>
            <person name="Matsushita K."/>
        </authorList>
    </citation>
    <scope>NUCLEOTIDE SEQUENCE [LARGE SCALE GENOMIC DNA]</scope>
    <source>
        <strain evidence="3">NBRC 109594</strain>
    </source>
</reference>
<gene>
    <name evidence="2" type="ORF">KN10_2845</name>
</gene>
<name>R4G2A9_9BACL</name>
<evidence type="ECO:0000256" key="1">
    <source>
        <dbReference type="SAM" id="Phobius"/>
    </source>
</evidence>
<feature type="transmembrane region" description="Helical" evidence="1">
    <location>
        <begin position="47"/>
        <end position="70"/>
    </location>
</feature>
<proteinExistence type="predicted"/>
<comment type="caution">
    <text evidence="2">The sequence shown here is derived from an EMBL/GenBank/DDBJ whole genome shotgun (WGS) entry which is preliminary data.</text>
</comment>
<dbReference type="InterPro" id="IPR004676">
    <property type="entry name" value="Cd-R_transporter"/>
</dbReference>
<protein>
    <submittedName>
        <fullName evidence="2">Cadmium resistance transporter</fullName>
    </submittedName>
</protein>
<dbReference type="Pfam" id="PF03596">
    <property type="entry name" value="Cad"/>
    <property type="match status" value="1"/>
</dbReference>
<keyword evidence="1" id="KW-1133">Transmembrane helix</keyword>
<sequence length="212" mass="23430">MKIGGMEMATTVLSAIAAYIATSIDYIVILIVLFSQFKKKKAGTRNIVLGQYMGFTLLIVISLLAAFGLAYVPQKWIGLLGLVPIFIGLKVLFEHEEEGDEDEDEEIIESTNRFSKLFLSVAFISIAAGGDNLGVYIPYFTTLSTLELVTTLTIFYVLSAVLLYFCSRLSAIKGVSETVEKYEKIIVPIVFVALGIMIMVENETVNWLLGLF</sequence>
<evidence type="ECO:0000313" key="3">
    <source>
        <dbReference type="Proteomes" id="UP000013057"/>
    </source>
</evidence>
<feature type="transmembrane region" description="Helical" evidence="1">
    <location>
        <begin position="12"/>
        <end position="35"/>
    </location>
</feature>
<dbReference type="Proteomes" id="UP000013057">
    <property type="component" value="Unassembled WGS sequence"/>
</dbReference>
<keyword evidence="1" id="KW-0812">Transmembrane</keyword>
<organism evidence="2 3">
    <name type="scientific">Anoxybacillus flavithermus NBRC 109594</name>
    <dbReference type="NCBI Taxonomy" id="1315967"/>
    <lineage>
        <taxon>Bacteria</taxon>
        <taxon>Bacillati</taxon>
        <taxon>Bacillota</taxon>
        <taxon>Bacilli</taxon>
        <taxon>Bacillales</taxon>
        <taxon>Anoxybacillaceae</taxon>
        <taxon>Anoxybacillus</taxon>
    </lineage>
</organism>
<accession>R4G2A9</accession>
<keyword evidence="1" id="KW-0472">Membrane</keyword>
<feature type="transmembrane region" description="Helical" evidence="1">
    <location>
        <begin position="114"/>
        <end position="137"/>
    </location>
</feature>
<feature type="transmembrane region" description="Helical" evidence="1">
    <location>
        <begin position="185"/>
        <end position="202"/>
    </location>
</feature>
<evidence type="ECO:0000313" key="2">
    <source>
        <dbReference type="EMBL" id="GAC92409.1"/>
    </source>
</evidence>
<dbReference type="AlphaFoldDB" id="R4G2A9"/>